<accession>A0A9D7HJB4</accession>
<dbReference type="AlphaFoldDB" id="A0A9D7HJB4"/>
<dbReference type="NCBIfam" id="NF006618">
    <property type="entry name" value="PRK09185.1"/>
    <property type="match status" value="1"/>
</dbReference>
<dbReference type="Pfam" id="PF02801">
    <property type="entry name" value="Ketoacyl-synt_C"/>
    <property type="match status" value="1"/>
</dbReference>
<evidence type="ECO:0000313" key="5">
    <source>
        <dbReference type="EMBL" id="MBK6971767.1"/>
    </source>
</evidence>
<dbReference type="Pfam" id="PF00109">
    <property type="entry name" value="ketoacyl-synt"/>
    <property type="match status" value="1"/>
</dbReference>
<feature type="domain" description="Ketosynthase family 3 (KS3)" evidence="4">
    <location>
        <begin position="1"/>
        <end position="442"/>
    </location>
</feature>
<name>A0A9D7HJB4_9PROT</name>
<dbReference type="InterPro" id="IPR018201">
    <property type="entry name" value="Ketoacyl_synth_AS"/>
</dbReference>
<evidence type="ECO:0000256" key="1">
    <source>
        <dbReference type="ARBA" id="ARBA00008467"/>
    </source>
</evidence>
<evidence type="ECO:0000313" key="6">
    <source>
        <dbReference type="Proteomes" id="UP000807785"/>
    </source>
</evidence>
<reference evidence="5" key="1">
    <citation type="submission" date="2020-10" db="EMBL/GenBank/DDBJ databases">
        <title>Connecting structure to function with the recovery of over 1000 high-quality activated sludge metagenome-assembled genomes encoding full-length rRNA genes using long-read sequencing.</title>
        <authorList>
            <person name="Singleton C.M."/>
            <person name="Petriglieri F."/>
            <person name="Kristensen J.M."/>
            <person name="Kirkegaard R.H."/>
            <person name="Michaelsen T.Y."/>
            <person name="Andersen M.H."/>
            <person name="Karst S.M."/>
            <person name="Dueholm M.S."/>
            <person name="Nielsen P.H."/>
            <person name="Albertsen M."/>
        </authorList>
    </citation>
    <scope>NUCLEOTIDE SEQUENCE</scope>
    <source>
        <strain evidence="5">Bjer_18-Q3-R1-45_BAT3C.347</strain>
    </source>
</reference>
<proteinExistence type="inferred from homology"/>
<comment type="similarity">
    <text evidence="1 3">Belongs to the thiolase-like superfamily. Beta-ketoacyl-ACP synthases family.</text>
</comment>
<evidence type="ECO:0000256" key="3">
    <source>
        <dbReference type="RuleBase" id="RU003694"/>
    </source>
</evidence>
<dbReference type="InterPro" id="IPR000794">
    <property type="entry name" value="Beta-ketoacyl_synthase"/>
</dbReference>
<dbReference type="PROSITE" id="PS00606">
    <property type="entry name" value="KS3_1"/>
    <property type="match status" value="1"/>
</dbReference>
<organism evidence="5 6">
    <name type="scientific">Candidatus Methylophosphatis roskildensis</name>
    <dbReference type="NCBI Taxonomy" id="2899263"/>
    <lineage>
        <taxon>Bacteria</taxon>
        <taxon>Pseudomonadati</taxon>
        <taxon>Pseudomonadota</taxon>
        <taxon>Betaproteobacteria</taxon>
        <taxon>Nitrosomonadales</taxon>
        <taxon>Sterolibacteriaceae</taxon>
        <taxon>Candidatus Methylophosphatis</taxon>
    </lineage>
</organism>
<protein>
    <submittedName>
        <fullName evidence="5">Beta-ketoacyl-[acyl-carrier-protein] synthase family protein</fullName>
    </submittedName>
</protein>
<dbReference type="SUPFAM" id="SSF53901">
    <property type="entry name" value="Thiolase-like"/>
    <property type="match status" value="2"/>
</dbReference>
<dbReference type="InterPro" id="IPR014031">
    <property type="entry name" value="Ketoacyl_synth_C"/>
</dbReference>
<dbReference type="GO" id="GO:0005829">
    <property type="term" value="C:cytosol"/>
    <property type="evidence" value="ECO:0007669"/>
    <property type="project" value="TreeGrafter"/>
</dbReference>
<dbReference type="GO" id="GO:0006633">
    <property type="term" value="P:fatty acid biosynthetic process"/>
    <property type="evidence" value="ECO:0007669"/>
    <property type="project" value="InterPro"/>
</dbReference>
<dbReference type="Proteomes" id="UP000807785">
    <property type="component" value="Unassembled WGS sequence"/>
</dbReference>
<sequence>MRTLPTAIDHLGPCPGSHTLPGAPSAFANIARTGSLHRPPIAPPPESDVQAVRLSRYTMTSCLGRGLDATLAALRARRSGLAPCRFETVQLDTHVGEVSGVDDVQLAAGLRDYDCRNNRLAELALIQDGFAEAVDEAICRHGQSRIGVFLGTSTSGILQTELAYRRRDPASGALPPDFKYATTHNSYSAADFVRRRFALSGPATVISTACSSGAKVFAAAARLMAAGVIDAAIVGGVDSLCLTTLYGFNSLELLSQQACRPYDARRNGISIGEAAGFILLERSERDDGAVLLLGAGESSDAHHMSSPHPDGLGARMAMESALASAGLRPDDVDYINLHGTATQTNDAAEDKAVFGLFGPRVPVSSTKGATGHTLGAAGAIESVICALALSHGFMPGGGVNMQTPDPALNSRYLIDNLEQPPRRVLSNSFGFGGTNCALLFGVAP</sequence>
<dbReference type="EMBL" id="JADJEV010000001">
    <property type="protein sequence ID" value="MBK6971767.1"/>
    <property type="molecule type" value="Genomic_DNA"/>
</dbReference>
<keyword evidence="2 3" id="KW-0808">Transferase</keyword>
<dbReference type="CDD" id="cd00834">
    <property type="entry name" value="KAS_I_II"/>
    <property type="match status" value="1"/>
</dbReference>
<dbReference type="InterPro" id="IPR020841">
    <property type="entry name" value="PKS_Beta-ketoAc_synthase_dom"/>
</dbReference>
<dbReference type="Gene3D" id="3.40.47.10">
    <property type="match status" value="1"/>
</dbReference>
<evidence type="ECO:0000256" key="2">
    <source>
        <dbReference type="ARBA" id="ARBA00022679"/>
    </source>
</evidence>
<dbReference type="SMART" id="SM00825">
    <property type="entry name" value="PKS_KS"/>
    <property type="match status" value="1"/>
</dbReference>
<dbReference type="InterPro" id="IPR014030">
    <property type="entry name" value="Ketoacyl_synth_N"/>
</dbReference>
<comment type="caution">
    <text evidence="5">The sequence shown here is derived from an EMBL/GenBank/DDBJ whole genome shotgun (WGS) entry which is preliminary data.</text>
</comment>
<gene>
    <name evidence="5" type="ORF">IPH26_01985</name>
</gene>
<dbReference type="InterPro" id="IPR016039">
    <property type="entry name" value="Thiolase-like"/>
</dbReference>
<evidence type="ECO:0000259" key="4">
    <source>
        <dbReference type="PROSITE" id="PS52004"/>
    </source>
</evidence>
<dbReference type="GO" id="GO:0004315">
    <property type="term" value="F:3-oxoacyl-[acyl-carrier-protein] synthase activity"/>
    <property type="evidence" value="ECO:0007669"/>
    <property type="project" value="InterPro"/>
</dbReference>
<dbReference type="PROSITE" id="PS52004">
    <property type="entry name" value="KS3_2"/>
    <property type="match status" value="1"/>
</dbReference>
<dbReference type="PANTHER" id="PTHR11712:SF320">
    <property type="entry name" value="BETA-KETOACYL SYNTHASE"/>
    <property type="match status" value="1"/>
</dbReference>
<dbReference type="PANTHER" id="PTHR11712">
    <property type="entry name" value="POLYKETIDE SYNTHASE-RELATED"/>
    <property type="match status" value="1"/>
</dbReference>